<evidence type="ECO:0000313" key="4">
    <source>
        <dbReference type="Proteomes" id="UP000317716"/>
    </source>
</evidence>
<dbReference type="InterPro" id="IPR027383">
    <property type="entry name" value="Znf_put"/>
</dbReference>
<keyword evidence="1" id="KW-1133">Transmembrane helix</keyword>
<evidence type="ECO:0000256" key="1">
    <source>
        <dbReference type="SAM" id="Phobius"/>
    </source>
</evidence>
<protein>
    <submittedName>
        <fullName evidence="3">Anti-sigma factor</fullName>
    </submittedName>
</protein>
<feature type="domain" description="Putative zinc-finger" evidence="2">
    <location>
        <begin position="7"/>
        <end position="36"/>
    </location>
</feature>
<reference evidence="3 4" key="1">
    <citation type="journal article" date="2019" name="Nat. Microbiol.">
        <title>Mediterranean grassland soil C-N compound turnover is dependent on rainfall and depth, and is mediated by genomically divergent microorganisms.</title>
        <authorList>
            <person name="Diamond S."/>
            <person name="Andeer P.F."/>
            <person name="Li Z."/>
            <person name="Crits-Christoph A."/>
            <person name="Burstein D."/>
            <person name="Anantharaman K."/>
            <person name="Lane K.R."/>
            <person name="Thomas B.C."/>
            <person name="Pan C."/>
            <person name="Northen T.R."/>
            <person name="Banfield J.F."/>
        </authorList>
    </citation>
    <scope>NUCLEOTIDE SEQUENCE [LARGE SCALE GENOMIC DNA]</scope>
    <source>
        <strain evidence="3">WS_2</strain>
    </source>
</reference>
<feature type="transmembrane region" description="Helical" evidence="1">
    <location>
        <begin position="91"/>
        <end position="109"/>
    </location>
</feature>
<keyword evidence="1" id="KW-0472">Membrane</keyword>
<evidence type="ECO:0000313" key="3">
    <source>
        <dbReference type="EMBL" id="TMQ58713.1"/>
    </source>
</evidence>
<dbReference type="Gene3D" id="1.10.10.1320">
    <property type="entry name" value="Anti-sigma factor, zinc-finger domain"/>
    <property type="match status" value="1"/>
</dbReference>
<dbReference type="InterPro" id="IPR041916">
    <property type="entry name" value="Anti_sigma_zinc_sf"/>
</dbReference>
<accession>A0A538T4Y9</accession>
<dbReference type="Proteomes" id="UP000317716">
    <property type="component" value="Unassembled WGS sequence"/>
</dbReference>
<comment type="caution">
    <text evidence="3">The sequence shown here is derived from an EMBL/GenBank/DDBJ whole genome shotgun (WGS) entry which is preliminary data.</text>
</comment>
<evidence type="ECO:0000259" key="2">
    <source>
        <dbReference type="Pfam" id="PF13490"/>
    </source>
</evidence>
<sequence length="257" mass="28072">MASAHVFDRLSAFLDDELDPVASGEVSQHLESCPDCSAALARQRELSENLRRDLEYHRAPDLLRARVMRDLRAAGRRGAVRSRPAAQAWRWLGAAAAVIAVGGGTWIVATLPRERPEAATAREAVSGHIRSLMANHLTDVASTDQHTVKPWFSGRLDFSPPVTDFAAANYPLVGGRLDYLQGRPVAALVYMHRMHVINVFVWPMSDAHEGIAPALTQRGFHVIHGTRAGMAYWVVSDLNAEELAAFAQLITAPSGKP</sequence>
<proteinExistence type="predicted"/>
<dbReference type="Pfam" id="PF13490">
    <property type="entry name" value="zf-HC2"/>
    <property type="match status" value="1"/>
</dbReference>
<keyword evidence="1" id="KW-0812">Transmembrane</keyword>
<name>A0A538T4Y9_UNCEI</name>
<dbReference type="AlphaFoldDB" id="A0A538T4Y9"/>
<dbReference type="EMBL" id="VBOS01000070">
    <property type="protein sequence ID" value="TMQ58713.1"/>
    <property type="molecule type" value="Genomic_DNA"/>
</dbReference>
<organism evidence="3 4">
    <name type="scientific">Eiseniibacteriota bacterium</name>
    <dbReference type="NCBI Taxonomy" id="2212470"/>
    <lineage>
        <taxon>Bacteria</taxon>
        <taxon>Candidatus Eiseniibacteriota</taxon>
    </lineage>
</organism>
<gene>
    <name evidence="3" type="ORF">E6K72_02275</name>
</gene>